<proteinExistence type="predicted"/>
<accession>A0A0E3QM77</accession>
<evidence type="ECO:0000313" key="2">
    <source>
        <dbReference type="EMBL" id="AKB51390.1"/>
    </source>
</evidence>
<evidence type="ECO:0000259" key="1">
    <source>
        <dbReference type="Pfam" id="PF12323"/>
    </source>
</evidence>
<reference evidence="2 3" key="1">
    <citation type="submission" date="2014-07" db="EMBL/GenBank/DDBJ databases">
        <title>Methanogenic archaea and the global carbon cycle.</title>
        <authorList>
            <person name="Henriksen J.R."/>
            <person name="Luke J."/>
            <person name="Reinhart S."/>
            <person name="Benedict M.N."/>
            <person name="Youngblut N.D."/>
            <person name="Metcalf M.E."/>
            <person name="Whitaker R.J."/>
            <person name="Metcalf W.W."/>
        </authorList>
    </citation>
    <scope>NUCLEOTIDE SEQUENCE [LARGE SCALE GENOMIC DNA]</scope>
    <source>
        <strain evidence="2 3">Wiesmoor</strain>
    </source>
</reference>
<sequence length="135" mass="15766">MMKAFKFRLYPTTIQATQLNQHIGSCRFVYNWALDQKIKTYEQTGKSISRFDLNKKIPVLKSSNKWLGKVNSQSLQGMTKQVESAFTRFFREKNGFPKFKSKKNPIHWSSVKDLFPSSVTLFESTFSFITQTIHL</sequence>
<protein>
    <submittedName>
        <fullName evidence="2">Mobile element protein</fullName>
    </submittedName>
</protein>
<dbReference type="Pfam" id="PF12323">
    <property type="entry name" value="HTH_OrfB_IS605"/>
    <property type="match status" value="1"/>
</dbReference>
<organism evidence="2 3">
    <name type="scientific">Methanosarcina barkeri str. Wiesmoor</name>
    <dbReference type="NCBI Taxonomy" id="1434109"/>
    <lineage>
        <taxon>Archaea</taxon>
        <taxon>Methanobacteriati</taxon>
        <taxon>Methanobacteriota</taxon>
        <taxon>Stenosarchaea group</taxon>
        <taxon>Methanomicrobia</taxon>
        <taxon>Methanosarcinales</taxon>
        <taxon>Methanosarcinaceae</taxon>
        <taxon>Methanosarcina</taxon>
    </lineage>
</organism>
<dbReference type="AlphaFoldDB" id="A0A0E3QM77"/>
<evidence type="ECO:0000313" key="3">
    <source>
        <dbReference type="Proteomes" id="UP000033038"/>
    </source>
</evidence>
<gene>
    <name evidence="2" type="ORF">MSBRW_2137</name>
</gene>
<dbReference type="Proteomes" id="UP000033038">
    <property type="component" value="Chromosome"/>
</dbReference>
<dbReference type="HOGENOM" id="CLU_032903_4_6_2"/>
<dbReference type="KEGG" id="mbw:MSBRW_2137"/>
<dbReference type="PATRIC" id="fig|1434109.4.peg.2750"/>
<dbReference type="EMBL" id="CP009526">
    <property type="protein sequence ID" value="AKB51390.1"/>
    <property type="molecule type" value="Genomic_DNA"/>
</dbReference>
<feature type="domain" description="Transposase putative helix-turn-helix" evidence="1">
    <location>
        <begin position="1"/>
        <end position="46"/>
    </location>
</feature>
<name>A0A0E3QM77_METBA</name>
<dbReference type="InterPro" id="IPR021027">
    <property type="entry name" value="Transposase_put_HTH"/>
</dbReference>